<evidence type="ECO:0000313" key="11">
    <source>
        <dbReference type="Proteomes" id="UP000646548"/>
    </source>
</evidence>
<evidence type="ECO:0000256" key="8">
    <source>
        <dbReference type="ARBA" id="ARBA00023136"/>
    </source>
</evidence>
<keyword evidence="7" id="KW-0333">Golgi apparatus</keyword>
<reference evidence="10" key="1">
    <citation type="journal article" name="BMC Genomics">
        <title>Long-read sequencing and de novo genome assembly of marine medaka (Oryzias melastigma).</title>
        <authorList>
            <person name="Liang P."/>
            <person name="Saqib H.S.A."/>
            <person name="Ni X."/>
            <person name="Shen Y."/>
        </authorList>
    </citation>
    <scope>NUCLEOTIDE SEQUENCE</scope>
    <source>
        <strain evidence="10">Bigg-433</strain>
    </source>
</reference>
<gene>
    <name evidence="10" type="ORF">FQA47_000720</name>
</gene>
<dbReference type="EMBL" id="WKFB01000010">
    <property type="protein sequence ID" value="KAF6739260.1"/>
    <property type="molecule type" value="Genomic_DNA"/>
</dbReference>
<dbReference type="SUPFAM" id="SSF52540">
    <property type="entry name" value="P-loop containing nucleoside triphosphate hydrolases"/>
    <property type="match status" value="1"/>
</dbReference>
<dbReference type="GO" id="GO:0001733">
    <property type="term" value="F:galactosylceramide sulfotransferase activity"/>
    <property type="evidence" value="ECO:0007669"/>
    <property type="project" value="InterPro"/>
</dbReference>
<evidence type="ECO:0000256" key="1">
    <source>
        <dbReference type="ARBA" id="ARBA00004323"/>
    </source>
</evidence>
<dbReference type="PANTHER" id="PTHR14647:SF62">
    <property type="entry name" value="GALACTOSE-3-O-SULFOTRANSFERASE 2"/>
    <property type="match status" value="1"/>
</dbReference>
<keyword evidence="8" id="KW-0472">Membrane</keyword>
<keyword evidence="9" id="KW-0325">Glycoprotein</keyword>
<dbReference type="AlphaFoldDB" id="A0A834FSP2"/>
<sequence>MNSRSVRRWLCSRPYVLWILILLLIVSVALQSFAAQLASPPMLIGLLPLRLPPLKNTPTDLHLRSSLAEKHLQNGNPDFSNEGSFKNISDNTLHTKRVFTRETCHPKIRIVFLKTHKTGSSSVLNILYRFGEGRNLTFALPVNKQVQLFYPHFFSAHFVEGFSSTRVKDFHIMCNHMRFRKPEVAKVMPKDTFYFSILRHPVSMMESIFVYYKSIPAFRKAHSLENFLNTCWKTYSSSETSNQYAHNVLAFDFGLPNNVDPKDLDQKAGQAIAAIEQDFQLVLISDYFEESMVLLKHSLCWSLEDVVSFRLNSRSVRTRHKVSPETAEQIKRWNALDWRIYLHFNSTFWTKVDRLIGRQKMKAEVSQLKSLQAELASTCLKGGGAVDPSKIEDSDLKPFQYGAAVIQGYNLNPHLDAQTKRKCQRLVTPELQYTHQLYARQFPQASAHLRLPTKTGSL</sequence>
<dbReference type="GO" id="GO:0000139">
    <property type="term" value="C:Golgi membrane"/>
    <property type="evidence" value="ECO:0007669"/>
    <property type="project" value="UniProtKB-SubCell"/>
</dbReference>
<evidence type="ECO:0000256" key="7">
    <source>
        <dbReference type="ARBA" id="ARBA00023034"/>
    </source>
</evidence>
<dbReference type="InterPro" id="IPR009729">
    <property type="entry name" value="Gal-3-0_sulfotransfrase"/>
</dbReference>
<evidence type="ECO:0000256" key="6">
    <source>
        <dbReference type="ARBA" id="ARBA00022989"/>
    </source>
</evidence>
<name>A0A834FSP2_ORYME</name>
<dbReference type="InterPro" id="IPR027417">
    <property type="entry name" value="P-loop_NTPase"/>
</dbReference>
<evidence type="ECO:0000256" key="2">
    <source>
        <dbReference type="ARBA" id="ARBA00008124"/>
    </source>
</evidence>
<dbReference type="Pfam" id="PF06990">
    <property type="entry name" value="Gal-3-0_sulfotr"/>
    <property type="match status" value="1"/>
</dbReference>
<accession>A0A834FSP2</accession>
<evidence type="ECO:0000256" key="3">
    <source>
        <dbReference type="ARBA" id="ARBA00022679"/>
    </source>
</evidence>
<dbReference type="GO" id="GO:0009247">
    <property type="term" value="P:glycolipid biosynthetic process"/>
    <property type="evidence" value="ECO:0007669"/>
    <property type="project" value="InterPro"/>
</dbReference>
<dbReference type="Gene3D" id="3.40.50.300">
    <property type="entry name" value="P-loop containing nucleotide triphosphate hydrolases"/>
    <property type="match status" value="1"/>
</dbReference>
<evidence type="ECO:0000256" key="9">
    <source>
        <dbReference type="ARBA" id="ARBA00023180"/>
    </source>
</evidence>
<keyword evidence="3 10" id="KW-0808">Transferase</keyword>
<comment type="similarity">
    <text evidence="2">Belongs to the galactose-3-O-sulfotransferase family.</text>
</comment>
<comment type="subcellular location">
    <subcellularLocation>
        <location evidence="1">Golgi apparatus membrane</location>
        <topology evidence="1">Single-pass type II membrane protein</topology>
    </subcellularLocation>
</comment>
<dbReference type="PANTHER" id="PTHR14647">
    <property type="entry name" value="GALACTOSE-3-O-SULFOTRANSFERASE"/>
    <property type="match status" value="1"/>
</dbReference>
<keyword evidence="5" id="KW-0735">Signal-anchor</keyword>
<protein>
    <submittedName>
        <fullName evidence="10">Galactose-3-O-sulfotransferase 2</fullName>
    </submittedName>
</protein>
<keyword evidence="6" id="KW-1133">Transmembrane helix</keyword>
<keyword evidence="4" id="KW-0812">Transmembrane</keyword>
<evidence type="ECO:0000256" key="4">
    <source>
        <dbReference type="ARBA" id="ARBA00022692"/>
    </source>
</evidence>
<evidence type="ECO:0000256" key="5">
    <source>
        <dbReference type="ARBA" id="ARBA00022968"/>
    </source>
</evidence>
<comment type="caution">
    <text evidence="10">The sequence shown here is derived from an EMBL/GenBank/DDBJ whole genome shotgun (WGS) entry which is preliminary data.</text>
</comment>
<evidence type="ECO:0000313" key="10">
    <source>
        <dbReference type="EMBL" id="KAF6739260.1"/>
    </source>
</evidence>
<proteinExistence type="inferred from homology"/>
<dbReference type="Proteomes" id="UP000646548">
    <property type="component" value="Unassembled WGS sequence"/>
</dbReference>
<organism evidence="10 11">
    <name type="scientific">Oryzias melastigma</name>
    <name type="common">Marine medaka</name>
    <dbReference type="NCBI Taxonomy" id="30732"/>
    <lineage>
        <taxon>Eukaryota</taxon>
        <taxon>Metazoa</taxon>
        <taxon>Chordata</taxon>
        <taxon>Craniata</taxon>
        <taxon>Vertebrata</taxon>
        <taxon>Euteleostomi</taxon>
        <taxon>Actinopterygii</taxon>
        <taxon>Neopterygii</taxon>
        <taxon>Teleostei</taxon>
        <taxon>Neoteleostei</taxon>
        <taxon>Acanthomorphata</taxon>
        <taxon>Ovalentaria</taxon>
        <taxon>Atherinomorphae</taxon>
        <taxon>Beloniformes</taxon>
        <taxon>Adrianichthyidae</taxon>
        <taxon>Oryziinae</taxon>
        <taxon>Oryzias</taxon>
    </lineage>
</organism>